<dbReference type="InterPro" id="IPR050482">
    <property type="entry name" value="Sensor_HK_TwoCompSys"/>
</dbReference>
<reference evidence="8 9" key="1">
    <citation type="submission" date="2016-03" db="EMBL/GenBank/DDBJ databases">
        <title>Niastella vici sp. nov., isolated from farmland soil.</title>
        <authorList>
            <person name="Chen L."/>
            <person name="Wang D."/>
            <person name="Yang S."/>
            <person name="Wang G."/>
        </authorList>
    </citation>
    <scope>NUCLEOTIDE SEQUENCE [LARGE SCALE GENOMIC DNA]</scope>
    <source>
        <strain evidence="8 9">DJ57</strain>
    </source>
</reference>
<keyword evidence="6" id="KW-1133">Transmembrane helix</keyword>
<evidence type="ECO:0000256" key="3">
    <source>
        <dbReference type="ARBA" id="ARBA00022679"/>
    </source>
</evidence>
<dbReference type="PANTHER" id="PTHR24421:SF10">
    <property type="entry name" value="NITRATE_NITRITE SENSOR PROTEIN NARQ"/>
    <property type="match status" value="1"/>
</dbReference>
<evidence type="ECO:0000313" key="8">
    <source>
        <dbReference type="EMBL" id="OQP62116.1"/>
    </source>
</evidence>
<dbReference type="SUPFAM" id="SSF55874">
    <property type="entry name" value="ATPase domain of HSP90 chaperone/DNA topoisomerase II/histidine kinase"/>
    <property type="match status" value="1"/>
</dbReference>
<protein>
    <recommendedName>
        <fullName evidence="2">histidine kinase</fullName>
        <ecNumber evidence="2">2.7.13.3</ecNumber>
    </recommendedName>
</protein>
<keyword evidence="6" id="KW-0812">Transmembrane</keyword>
<dbReference type="InterPro" id="IPR036890">
    <property type="entry name" value="HATPase_C_sf"/>
</dbReference>
<dbReference type="AlphaFoldDB" id="A0A1V9FV51"/>
<dbReference type="EC" id="2.7.13.3" evidence="2"/>
<feature type="domain" description="Histidine kinase" evidence="7">
    <location>
        <begin position="173"/>
        <end position="262"/>
    </location>
</feature>
<organism evidence="8 9">
    <name type="scientific">Niastella vici</name>
    <dbReference type="NCBI Taxonomy" id="1703345"/>
    <lineage>
        <taxon>Bacteria</taxon>
        <taxon>Pseudomonadati</taxon>
        <taxon>Bacteroidota</taxon>
        <taxon>Chitinophagia</taxon>
        <taxon>Chitinophagales</taxon>
        <taxon>Chitinophagaceae</taxon>
        <taxon>Niastella</taxon>
    </lineage>
</organism>
<sequence length="262" mass="29813">MPGENHNIIIFIIVTTLVILILIFFVVFILFLYQRRQIAYKKGLEILKSDFEKTLLTTQLEIQEQTFQSISREIHDNIGLSLTLAKLNLNTIDWNNSGYSREKVDGSVTFISRAIEDLSYISKALHTGFIEENGLLKALELEINKIQKLGIFNVRYDVTGSPVYMQTQKELVIFRIIQEVLNNCIKHAEATAIEVLLNYQSDFVEIELNDNGKGFTYKTTTNKTEKGTGLMNIVKRAAYINGSCHINSFPGKGTTVHLKIPY</sequence>
<dbReference type="GO" id="GO:0004673">
    <property type="term" value="F:protein histidine kinase activity"/>
    <property type="evidence" value="ECO:0007669"/>
    <property type="project" value="UniProtKB-EC"/>
</dbReference>
<dbReference type="SMART" id="SM00387">
    <property type="entry name" value="HATPase_c"/>
    <property type="match status" value="1"/>
</dbReference>
<keyword evidence="6" id="KW-0472">Membrane</keyword>
<dbReference type="OrthoDB" id="9760839at2"/>
<dbReference type="GO" id="GO:0000160">
    <property type="term" value="P:phosphorelay signal transduction system"/>
    <property type="evidence" value="ECO:0007669"/>
    <property type="project" value="UniProtKB-KW"/>
</dbReference>
<proteinExistence type="predicted"/>
<accession>A0A1V9FV51</accession>
<keyword evidence="9" id="KW-1185">Reference proteome</keyword>
<dbReference type="CDD" id="cd16917">
    <property type="entry name" value="HATPase_UhpB-NarQ-NarX-like"/>
    <property type="match status" value="1"/>
</dbReference>
<dbReference type="Proteomes" id="UP000192796">
    <property type="component" value="Unassembled WGS sequence"/>
</dbReference>
<feature type="transmembrane region" description="Helical" evidence="6">
    <location>
        <begin position="6"/>
        <end position="33"/>
    </location>
</feature>
<evidence type="ECO:0000256" key="1">
    <source>
        <dbReference type="ARBA" id="ARBA00000085"/>
    </source>
</evidence>
<keyword evidence="5" id="KW-0902">Two-component regulatory system</keyword>
<evidence type="ECO:0000256" key="5">
    <source>
        <dbReference type="ARBA" id="ARBA00023012"/>
    </source>
</evidence>
<name>A0A1V9FV51_9BACT</name>
<keyword evidence="4" id="KW-0418">Kinase</keyword>
<comment type="catalytic activity">
    <reaction evidence="1">
        <text>ATP + protein L-histidine = ADP + protein N-phospho-L-histidine.</text>
        <dbReference type="EC" id="2.7.13.3"/>
    </reaction>
</comment>
<dbReference type="EMBL" id="LVYD01000052">
    <property type="protein sequence ID" value="OQP62116.1"/>
    <property type="molecule type" value="Genomic_DNA"/>
</dbReference>
<evidence type="ECO:0000259" key="7">
    <source>
        <dbReference type="PROSITE" id="PS50109"/>
    </source>
</evidence>
<keyword evidence="3" id="KW-0808">Transferase</keyword>
<dbReference type="Pfam" id="PF02518">
    <property type="entry name" value="HATPase_c"/>
    <property type="match status" value="1"/>
</dbReference>
<comment type="caution">
    <text evidence="8">The sequence shown here is derived from an EMBL/GenBank/DDBJ whole genome shotgun (WGS) entry which is preliminary data.</text>
</comment>
<dbReference type="PROSITE" id="PS50109">
    <property type="entry name" value="HIS_KIN"/>
    <property type="match status" value="1"/>
</dbReference>
<dbReference type="RefSeq" id="WP_081149755.1">
    <property type="nucleotide sequence ID" value="NZ_LVYD01000052.1"/>
</dbReference>
<dbReference type="Gene3D" id="3.30.565.10">
    <property type="entry name" value="Histidine kinase-like ATPase, C-terminal domain"/>
    <property type="match status" value="1"/>
</dbReference>
<dbReference type="STRING" id="1703345.A3860_29645"/>
<dbReference type="InterPro" id="IPR003594">
    <property type="entry name" value="HATPase_dom"/>
</dbReference>
<dbReference type="PANTHER" id="PTHR24421">
    <property type="entry name" value="NITRATE/NITRITE SENSOR PROTEIN NARX-RELATED"/>
    <property type="match status" value="1"/>
</dbReference>
<evidence type="ECO:0000313" key="9">
    <source>
        <dbReference type="Proteomes" id="UP000192796"/>
    </source>
</evidence>
<gene>
    <name evidence="8" type="ORF">A3860_29645</name>
</gene>
<evidence type="ECO:0000256" key="6">
    <source>
        <dbReference type="SAM" id="Phobius"/>
    </source>
</evidence>
<dbReference type="InterPro" id="IPR005467">
    <property type="entry name" value="His_kinase_dom"/>
</dbReference>
<evidence type="ECO:0000256" key="2">
    <source>
        <dbReference type="ARBA" id="ARBA00012438"/>
    </source>
</evidence>
<evidence type="ECO:0000256" key="4">
    <source>
        <dbReference type="ARBA" id="ARBA00022777"/>
    </source>
</evidence>